<dbReference type="SUPFAM" id="SSF50044">
    <property type="entry name" value="SH3-domain"/>
    <property type="match status" value="1"/>
</dbReference>
<protein>
    <submittedName>
        <fullName evidence="2">Fibrillar collagen NC1 domain-containing protein</fullName>
    </submittedName>
</protein>
<dbReference type="Proteomes" id="UP000095283">
    <property type="component" value="Unplaced"/>
</dbReference>
<reference evidence="2" key="1">
    <citation type="submission" date="2016-11" db="UniProtKB">
        <authorList>
            <consortium name="WormBaseParasite"/>
        </authorList>
    </citation>
    <scope>IDENTIFICATION</scope>
</reference>
<proteinExistence type="predicted"/>
<dbReference type="WBParaSite" id="Hba_08656">
    <property type="protein sequence ID" value="Hba_08656"/>
    <property type="gene ID" value="Hba_08656"/>
</dbReference>
<name>A0A1I7WU47_HETBA</name>
<evidence type="ECO:0000313" key="1">
    <source>
        <dbReference type="Proteomes" id="UP000095283"/>
    </source>
</evidence>
<evidence type="ECO:0000313" key="2">
    <source>
        <dbReference type="WBParaSite" id="Hba_08656"/>
    </source>
</evidence>
<sequence>MELKRSVFLVEMLTATQQVLVDLIRNNKFSQLHSQLESLLKASDETVIEEDLMLWSNQNGKDAPTDWPAFELVMFSVIFSNFSAVTDSPPLSTITPDSAKYGEFDEYHTKSIATVLYDYNPVENDEIPLSKVYIQNSKQSLHNLMTKEVGLFPASYVQVM</sequence>
<organism evidence="1 2">
    <name type="scientific">Heterorhabditis bacteriophora</name>
    <name type="common">Entomopathogenic nematode worm</name>
    <dbReference type="NCBI Taxonomy" id="37862"/>
    <lineage>
        <taxon>Eukaryota</taxon>
        <taxon>Metazoa</taxon>
        <taxon>Ecdysozoa</taxon>
        <taxon>Nematoda</taxon>
        <taxon>Chromadorea</taxon>
        <taxon>Rhabditida</taxon>
        <taxon>Rhabditina</taxon>
        <taxon>Rhabditomorpha</taxon>
        <taxon>Strongyloidea</taxon>
        <taxon>Heterorhabditidae</taxon>
        <taxon>Heterorhabditis</taxon>
    </lineage>
</organism>
<keyword evidence="1" id="KW-1185">Reference proteome</keyword>
<accession>A0A1I7WU47</accession>
<dbReference type="InterPro" id="IPR036028">
    <property type="entry name" value="SH3-like_dom_sf"/>
</dbReference>
<dbReference type="AlphaFoldDB" id="A0A1I7WU47"/>